<evidence type="ECO:0000256" key="6">
    <source>
        <dbReference type="ARBA" id="ARBA00023136"/>
    </source>
</evidence>
<dbReference type="GO" id="GO:0005886">
    <property type="term" value="C:plasma membrane"/>
    <property type="evidence" value="ECO:0007669"/>
    <property type="project" value="TreeGrafter"/>
</dbReference>
<evidence type="ECO:0000256" key="7">
    <source>
        <dbReference type="ARBA" id="ARBA00023180"/>
    </source>
</evidence>
<protein>
    <submittedName>
        <fullName evidence="9">Uncharacterized protein</fullName>
    </submittedName>
</protein>
<dbReference type="EMBL" id="VTPC01002537">
    <property type="protein sequence ID" value="KAF2899903.1"/>
    <property type="molecule type" value="Genomic_DNA"/>
</dbReference>
<gene>
    <name evidence="9" type="ORF">ILUMI_06286</name>
</gene>
<evidence type="ECO:0000313" key="9">
    <source>
        <dbReference type="EMBL" id="KAF2899903.1"/>
    </source>
</evidence>
<comment type="caution">
    <text evidence="9">The sequence shown here is derived from an EMBL/GenBank/DDBJ whole genome shotgun (WGS) entry which is preliminary data.</text>
</comment>
<evidence type="ECO:0000256" key="8">
    <source>
        <dbReference type="SAM" id="Phobius"/>
    </source>
</evidence>
<dbReference type="PANTHER" id="PTHR12185:SF14">
    <property type="entry name" value="CHOLESTEROL UPTAKE PROTEIN 1"/>
    <property type="match status" value="1"/>
</dbReference>
<feature type="transmembrane region" description="Helical" evidence="8">
    <location>
        <begin position="197"/>
        <end position="216"/>
    </location>
</feature>
<feature type="non-terminal residue" evidence="9">
    <location>
        <position position="223"/>
    </location>
</feature>
<dbReference type="Pfam" id="PF13965">
    <property type="entry name" value="SID-1_RNA_chan"/>
    <property type="match status" value="1"/>
</dbReference>
<feature type="transmembrane region" description="Helical" evidence="8">
    <location>
        <begin position="55"/>
        <end position="73"/>
    </location>
</feature>
<dbReference type="GO" id="GO:0003725">
    <property type="term" value="F:double-stranded RNA binding"/>
    <property type="evidence" value="ECO:0007669"/>
    <property type="project" value="TreeGrafter"/>
</dbReference>
<keyword evidence="10" id="KW-1185">Reference proteome</keyword>
<dbReference type="GO" id="GO:0005764">
    <property type="term" value="C:lysosome"/>
    <property type="evidence" value="ECO:0007669"/>
    <property type="project" value="TreeGrafter"/>
</dbReference>
<proteinExistence type="inferred from homology"/>
<evidence type="ECO:0000256" key="5">
    <source>
        <dbReference type="ARBA" id="ARBA00022989"/>
    </source>
</evidence>
<keyword evidence="5 8" id="KW-1133">Transmembrane helix</keyword>
<accession>A0A8K0D5Q2</accession>
<keyword evidence="7" id="KW-0325">Glycoprotein</keyword>
<dbReference type="Proteomes" id="UP000801492">
    <property type="component" value="Unassembled WGS sequence"/>
</dbReference>
<keyword evidence="6 8" id="KW-0472">Membrane</keyword>
<dbReference type="GO" id="GO:0051033">
    <property type="term" value="F:RNA transmembrane transporter activity"/>
    <property type="evidence" value="ECO:0007669"/>
    <property type="project" value="TreeGrafter"/>
</dbReference>
<evidence type="ECO:0000256" key="2">
    <source>
        <dbReference type="ARBA" id="ARBA00006618"/>
    </source>
</evidence>
<evidence type="ECO:0000313" key="10">
    <source>
        <dbReference type="Proteomes" id="UP000801492"/>
    </source>
</evidence>
<comment type="similarity">
    <text evidence="2">Belongs to the SID1 family.</text>
</comment>
<comment type="subcellular location">
    <subcellularLocation>
        <location evidence="1">Membrane</location>
        <topology evidence="1">Multi-pass membrane protein</topology>
    </subcellularLocation>
</comment>
<dbReference type="InterPro" id="IPR025958">
    <property type="entry name" value="SID1_TM_fam"/>
</dbReference>
<feature type="transmembrane region" description="Helical" evidence="8">
    <location>
        <begin position="79"/>
        <end position="103"/>
    </location>
</feature>
<reference evidence="9" key="1">
    <citation type="submission" date="2019-08" db="EMBL/GenBank/DDBJ databases">
        <title>The genome of the North American firefly Photinus pyralis.</title>
        <authorList>
            <consortium name="Photinus pyralis genome working group"/>
            <person name="Fallon T.R."/>
            <person name="Sander Lower S.E."/>
            <person name="Weng J.-K."/>
        </authorList>
    </citation>
    <scope>NUCLEOTIDE SEQUENCE</scope>
    <source>
        <strain evidence="9">TRF0915ILg1</strain>
        <tissue evidence="9">Whole body</tissue>
    </source>
</reference>
<keyword evidence="3 8" id="KW-0812">Transmembrane</keyword>
<evidence type="ECO:0000256" key="3">
    <source>
        <dbReference type="ARBA" id="ARBA00022692"/>
    </source>
</evidence>
<keyword evidence="4" id="KW-0732">Signal</keyword>
<dbReference type="PANTHER" id="PTHR12185">
    <property type="entry name" value="SID1 TRANSMEMBRANE FAMILY MEMEBER"/>
    <property type="match status" value="1"/>
</dbReference>
<name>A0A8K0D5Q2_IGNLU</name>
<evidence type="ECO:0000256" key="4">
    <source>
        <dbReference type="ARBA" id="ARBA00022729"/>
    </source>
</evidence>
<dbReference type="OrthoDB" id="6753129at2759"/>
<dbReference type="AlphaFoldDB" id="A0A8K0D5Q2"/>
<organism evidence="9 10">
    <name type="scientific">Ignelater luminosus</name>
    <name type="common">Cucubano</name>
    <name type="synonym">Pyrophorus luminosus</name>
    <dbReference type="NCBI Taxonomy" id="2038154"/>
    <lineage>
        <taxon>Eukaryota</taxon>
        <taxon>Metazoa</taxon>
        <taxon>Ecdysozoa</taxon>
        <taxon>Arthropoda</taxon>
        <taxon>Hexapoda</taxon>
        <taxon>Insecta</taxon>
        <taxon>Pterygota</taxon>
        <taxon>Neoptera</taxon>
        <taxon>Endopterygota</taxon>
        <taxon>Coleoptera</taxon>
        <taxon>Polyphaga</taxon>
        <taxon>Elateriformia</taxon>
        <taxon>Elateroidea</taxon>
        <taxon>Elateridae</taxon>
        <taxon>Agrypninae</taxon>
        <taxon>Pyrophorini</taxon>
        <taxon>Ignelater</taxon>
    </lineage>
</organism>
<sequence>MGVALIMEGILSGSYHICPNHSNFQFDSSFMYVMAVLCMVKLYQTRHPDINATAYATFGVLAIAILLGMIGVLEANIYFWIGFTILHIVVCLILSAQIYYFGYWKLDQGVFKRVYHSFIHDFLAGSWSVLKPVYKGRYILLIMGNLCNWALAVVGIYHHERDFATYLLAVFMSNTLLYFIFYIIMKLLHKERINLQAFMYLLLSLVCACCAMYFFYHKSISWA</sequence>
<feature type="transmembrane region" description="Helical" evidence="8">
    <location>
        <begin position="163"/>
        <end position="185"/>
    </location>
</feature>
<evidence type="ECO:0000256" key="1">
    <source>
        <dbReference type="ARBA" id="ARBA00004141"/>
    </source>
</evidence>
<feature type="transmembrane region" description="Helical" evidence="8">
    <location>
        <begin position="138"/>
        <end position="157"/>
    </location>
</feature>